<dbReference type="KEGG" id="goe:100899663"/>
<keyword evidence="3" id="KW-0677">Repeat</keyword>
<feature type="domain" description="RRM" evidence="8">
    <location>
        <begin position="37"/>
        <end position="110"/>
    </location>
</feature>
<dbReference type="InterPro" id="IPR035979">
    <property type="entry name" value="RBD_domain_sf"/>
</dbReference>
<feature type="compositionally biased region" description="Gly residues" evidence="7">
    <location>
        <begin position="116"/>
        <end position="159"/>
    </location>
</feature>
<evidence type="ECO:0000256" key="6">
    <source>
        <dbReference type="PROSITE-ProRule" id="PRU00176"/>
    </source>
</evidence>
<name>A0AAJ7SH79_9ACAR</name>
<evidence type="ECO:0000313" key="10">
    <source>
        <dbReference type="RefSeq" id="XP_028968585.1"/>
    </source>
</evidence>
<dbReference type="Proteomes" id="UP000694867">
    <property type="component" value="Unplaced"/>
</dbReference>
<organism evidence="9 10">
    <name type="scientific">Galendromus occidentalis</name>
    <name type="common">western predatory mite</name>
    <dbReference type="NCBI Taxonomy" id="34638"/>
    <lineage>
        <taxon>Eukaryota</taxon>
        <taxon>Metazoa</taxon>
        <taxon>Ecdysozoa</taxon>
        <taxon>Arthropoda</taxon>
        <taxon>Chelicerata</taxon>
        <taxon>Arachnida</taxon>
        <taxon>Acari</taxon>
        <taxon>Parasitiformes</taxon>
        <taxon>Mesostigmata</taxon>
        <taxon>Gamasina</taxon>
        <taxon>Phytoseioidea</taxon>
        <taxon>Phytoseiidae</taxon>
        <taxon>Typhlodrominae</taxon>
        <taxon>Galendromus</taxon>
    </lineage>
</organism>
<gene>
    <name evidence="10" type="primary">LOC100899663</name>
</gene>
<dbReference type="RefSeq" id="XP_028968585.1">
    <property type="nucleotide sequence ID" value="XM_029112752.1"/>
</dbReference>
<comment type="subcellular location">
    <subcellularLocation>
        <location evidence="1">Nucleus</location>
    </subcellularLocation>
</comment>
<dbReference type="GeneID" id="100899663"/>
<sequence>MDSYGDNMREAGGPRYGGGGGGGGGGGYQSRDQQNQNRIFVGGINESIQKEDLESVFSKYGRLTNVWVAQNPPGFAFVDFDDNQNASDAVAQMDGQELNGMTLKVAPYRGRRNNRGRGGFRGGGGGGDGGHQGGGYGGGYGGQQGGYAPHGGYGGDSGY</sequence>
<dbReference type="InterPro" id="IPR012677">
    <property type="entry name" value="Nucleotide-bd_a/b_plait_sf"/>
</dbReference>
<evidence type="ECO:0000259" key="8">
    <source>
        <dbReference type="PROSITE" id="PS50102"/>
    </source>
</evidence>
<keyword evidence="4 6" id="KW-0694">RNA-binding</keyword>
<dbReference type="Pfam" id="PF00076">
    <property type="entry name" value="RRM_1"/>
    <property type="match status" value="1"/>
</dbReference>
<feature type="region of interest" description="Disordered" evidence="7">
    <location>
        <begin position="109"/>
        <end position="159"/>
    </location>
</feature>
<evidence type="ECO:0000256" key="2">
    <source>
        <dbReference type="ARBA" id="ARBA00022664"/>
    </source>
</evidence>
<protein>
    <submittedName>
        <fullName evidence="10">Serine/arginine-rich splicing factor 1</fullName>
    </submittedName>
</protein>
<evidence type="ECO:0000256" key="4">
    <source>
        <dbReference type="ARBA" id="ARBA00022884"/>
    </source>
</evidence>
<evidence type="ECO:0000256" key="1">
    <source>
        <dbReference type="ARBA" id="ARBA00004123"/>
    </source>
</evidence>
<reference evidence="10" key="1">
    <citation type="submission" date="2025-08" db="UniProtKB">
        <authorList>
            <consortium name="RefSeq"/>
        </authorList>
    </citation>
    <scope>IDENTIFICATION</scope>
</reference>
<dbReference type="InterPro" id="IPR050374">
    <property type="entry name" value="RRT5_SRSF_SR"/>
</dbReference>
<keyword evidence="5" id="KW-0539">Nucleus</keyword>
<keyword evidence="9" id="KW-1185">Reference proteome</keyword>
<feature type="region of interest" description="Disordered" evidence="7">
    <location>
        <begin position="1"/>
        <end position="34"/>
    </location>
</feature>
<dbReference type="GO" id="GO:0003729">
    <property type="term" value="F:mRNA binding"/>
    <property type="evidence" value="ECO:0007669"/>
    <property type="project" value="TreeGrafter"/>
</dbReference>
<proteinExistence type="predicted"/>
<dbReference type="GO" id="GO:0006397">
    <property type="term" value="P:mRNA processing"/>
    <property type="evidence" value="ECO:0007669"/>
    <property type="project" value="UniProtKB-KW"/>
</dbReference>
<dbReference type="AlphaFoldDB" id="A0AAJ7SH79"/>
<feature type="compositionally biased region" description="Gly residues" evidence="7">
    <location>
        <begin position="14"/>
        <end position="28"/>
    </location>
</feature>
<keyword evidence="2" id="KW-0507">mRNA processing</keyword>
<dbReference type="SMART" id="SM00360">
    <property type="entry name" value="RRM"/>
    <property type="match status" value="1"/>
</dbReference>
<evidence type="ECO:0000256" key="5">
    <source>
        <dbReference type="ARBA" id="ARBA00023242"/>
    </source>
</evidence>
<dbReference type="PROSITE" id="PS50102">
    <property type="entry name" value="RRM"/>
    <property type="match status" value="1"/>
</dbReference>
<dbReference type="GO" id="GO:0005634">
    <property type="term" value="C:nucleus"/>
    <property type="evidence" value="ECO:0007669"/>
    <property type="project" value="UniProtKB-SubCell"/>
</dbReference>
<accession>A0AAJ7SH79</accession>
<dbReference type="InterPro" id="IPR000504">
    <property type="entry name" value="RRM_dom"/>
</dbReference>
<evidence type="ECO:0000256" key="3">
    <source>
        <dbReference type="ARBA" id="ARBA00022737"/>
    </source>
</evidence>
<dbReference type="Gene3D" id="3.30.70.330">
    <property type="match status" value="1"/>
</dbReference>
<dbReference type="SUPFAM" id="SSF54928">
    <property type="entry name" value="RNA-binding domain, RBD"/>
    <property type="match status" value="1"/>
</dbReference>
<evidence type="ECO:0000313" key="9">
    <source>
        <dbReference type="Proteomes" id="UP000694867"/>
    </source>
</evidence>
<evidence type="ECO:0000256" key="7">
    <source>
        <dbReference type="SAM" id="MobiDB-lite"/>
    </source>
</evidence>
<dbReference type="PANTHER" id="PTHR23003:SF62">
    <property type="entry name" value="SERINE_ARGININE (SR)-TYPE SHUTTLING MRNA BINDING PROTEIN NPL3"/>
    <property type="match status" value="1"/>
</dbReference>
<dbReference type="PANTHER" id="PTHR23003">
    <property type="entry name" value="RNA RECOGNITION MOTIF RRM DOMAIN CONTAINING PROTEIN"/>
    <property type="match status" value="1"/>
</dbReference>
<dbReference type="GO" id="GO:0005737">
    <property type="term" value="C:cytoplasm"/>
    <property type="evidence" value="ECO:0007669"/>
    <property type="project" value="TreeGrafter"/>
</dbReference>